<reference evidence="16 17" key="1">
    <citation type="submission" date="2015-02" db="EMBL/GenBank/DDBJ databases">
        <title>Genome Sequence of Jannaschia aquimarina DSM28248, a member of the Roseobacter clade.</title>
        <authorList>
            <person name="Voget S."/>
            <person name="Daniel R."/>
        </authorList>
    </citation>
    <scope>NUCLEOTIDE SEQUENCE [LARGE SCALE GENOMIC DNA]</scope>
    <source>
        <strain evidence="16 17">GSW-M26</strain>
    </source>
</reference>
<evidence type="ECO:0000313" key="17">
    <source>
        <dbReference type="Proteomes" id="UP000032232"/>
    </source>
</evidence>
<evidence type="ECO:0000256" key="6">
    <source>
        <dbReference type="ARBA" id="ARBA00022723"/>
    </source>
</evidence>
<evidence type="ECO:0000256" key="13">
    <source>
        <dbReference type="ARBA" id="ARBA00023180"/>
    </source>
</evidence>
<keyword evidence="6" id="KW-0479">Metal-binding</keyword>
<dbReference type="RefSeq" id="WP_043920164.1">
    <property type="nucleotide sequence ID" value="NZ_FZPF01000001.1"/>
</dbReference>
<evidence type="ECO:0000256" key="11">
    <source>
        <dbReference type="ARBA" id="ARBA00023136"/>
    </source>
</evidence>
<sequence>MTLGFVMLVHTAFDRAAQVARYWAARGCPVVIHVDKAVRPKDYKPFAEALRPDPNIRFCKRVSVEWGTWSLVEATQNGAQALLRNYPDVRHVYLASGACLPLRPVEELRAYLDDRPDTDFIESVTTDEVTWTIDGLEMERFTLRFPFSWRKQRRLFDGYVDLQRKLGLGRKVPDGISPHLGSQWWCLTRSTLEAILQAPDREQMDRYFRHVWIPDEAYFQTLARRYSGRIESRSLTLSKFDVQGKPHIFYDDHLQLLQRSDCFVARKIWPRANRLYDTFLGQAPDAAPRKEPNPARIDRLFSRSNLRRAEGRTGLISQGRLPAPHWDGTRTCAAYAVFSGFDDIYGDFDMWLARRIGGRVHGHLFHPARAEFAGGERVANGCISDNATLRDYRPEQFLTNLLWATRGERQSFQFGPGDIQDVRDFLARDPNATIVAVTGAWAVRLFRDQRDFSAIRSEAASLQKTELAFIQNLRATSTKARVTVWSLSEFLENPMERLQHMVELIMGHDPRRLTEVPELPDLTGFGRFLQTLRNEGMKPVTTGDIPPEYGERQ</sequence>
<organism evidence="16 17">
    <name type="scientific">Jannaschia aquimarina</name>
    <dbReference type="NCBI Taxonomy" id="935700"/>
    <lineage>
        <taxon>Bacteria</taxon>
        <taxon>Pseudomonadati</taxon>
        <taxon>Pseudomonadota</taxon>
        <taxon>Alphaproteobacteria</taxon>
        <taxon>Rhodobacterales</taxon>
        <taxon>Roseobacteraceae</taxon>
        <taxon>Jannaschia</taxon>
    </lineage>
</organism>
<dbReference type="EMBL" id="JYFE01000060">
    <property type="protein sequence ID" value="KIT15104.1"/>
    <property type="molecule type" value="Genomic_DNA"/>
</dbReference>
<evidence type="ECO:0000256" key="7">
    <source>
        <dbReference type="ARBA" id="ARBA00022824"/>
    </source>
</evidence>
<evidence type="ECO:0000256" key="1">
    <source>
        <dbReference type="ARBA" id="ARBA00004323"/>
    </source>
</evidence>
<evidence type="ECO:0000256" key="8">
    <source>
        <dbReference type="ARBA" id="ARBA00022968"/>
    </source>
</evidence>
<dbReference type="OrthoDB" id="7943907at2"/>
<evidence type="ECO:0000256" key="2">
    <source>
        <dbReference type="ARBA" id="ARBA00004648"/>
    </source>
</evidence>
<dbReference type="GO" id="GO:0016020">
    <property type="term" value="C:membrane"/>
    <property type="evidence" value="ECO:0007669"/>
    <property type="project" value="InterPro"/>
</dbReference>
<feature type="domain" description="DUF5927" evidence="15">
    <location>
        <begin position="266"/>
        <end position="548"/>
    </location>
</feature>
<keyword evidence="5" id="KW-0812">Transmembrane</keyword>
<keyword evidence="13" id="KW-0325">Glycoprotein</keyword>
<dbReference type="GO" id="GO:0030158">
    <property type="term" value="F:protein xylosyltransferase activity"/>
    <property type="evidence" value="ECO:0007669"/>
    <property type="project" value="InterPro"/>
</dbReference>
<dbReference type="GO" id="GO:0046872">
    <property type="term" value="F:metal ion binding"/>
    <property type="evidence" value="ECO:0007669"/>
    <property type="project" value="UniProtKB-KW"/>
</dbReference>
<keyword evidence="9" id="KW-1133">Transmembrane helix</keyword>
<evidence type="ECO:0000313" key="16">
    <source>
        <dbReference type="EMBL" id="KIT15104.1"/>
    </source>
</evidence>
<evidence type="ECO:0000256" key="10">
    <source>
        <dbReference type="ARBA" id="ARBA00023034"/>
    </source>
</evidence>
<dbReference type="PANTHER" id="PTHR46025">
    <property type="entry name" value="XYLOSYLTRANSFERASE OXT"/>
    <property type="match status" value="1"/>
</dbReference>
<dbReference type="InterPro" id="IPR043538">
    <property type="entry name" value="XYLT"/>
</dbReference>
<dbReference type="InterPro" id="IPR003406">
    <property type="entry name" value="Glyco_trans_14"/>
</dbReference>
<evidence type="ECO:0000256" key="9">
    <source>
        <dbReference type="ARBA" id="ARBA00022989"/>
    </source>
</evidence>
<dbReference type="Proteomes" id="UP000032232">
    <property type="component" value="Unassembled WGS sequence"/>
</dbReference>
<keyword evidence="10" id="KW-0333">Golgi apparatus</keyword>
<evidence type="ECO:0000256" key="12">
    <source>
        <dbReference type="ARBA" id="ARBA00023157"/>
    </source>
</evidence>
<keyword evidence="7" id="KW-0256">Endoplasmic reticulum</keyword>
<comment type="subcellular location">
    <subcellularLocation>
        <location evidence="2">Endoplasmic reticulum membrane</location>
        <topology evidence="2">Single-pass type II membrane protein</topology>
    </subcellularLocation>
    <subcellularLocation>
        <location evidence="1">Golgi apparatus membrane</location>
        <topology evidence="1">Single-pass type II membrane protein</topology>
    </subcellularLocation>
</comment>
<keyword evidence="4" id="KW-0808">Transferase</keyword>
<evidence type="ECO:0000256" key="14">
    <source>
        <dbReference type="ARBA" id="ARBA00042865"/>
    </source>
</evidence>
<dbReference type="InterPro" id="IPR045971">
    <property type="entry name" value="DUF5927"/>
</dbReference>
<evidence type="ECO:0000256" key="5">
    <source>
        <dbReference type="ARBA" id="ARBA00022692"/>
    </source>
</evidence>
<dbReference type="Pfam" id="PF02485">
    <property type="entry name" value="Branch"/>
    <property type="match status" value="1"/>
</dbReference>
<dbReference type="Pfam" id="PF19349">
    <property type="entry name" value="DUF5927"/>
    <property type="match status" value="1"/>
</dbReference>
<dbReference type="AlphaFoldDB" id="A0A0D1EBI4"/>
<evidence type="ECO:0000259" key="15">
    <source>
        <dbReference type="Pfam" id="PF19349"/>
    </source>
</evidence>
<keyword evidence="8" id="KW-0735">Signal-anchor</keyword>
<dbReference type="GO" id="GO:0030166">
    <property type="term" value="P:proteoglycan biosynthetic process"/>
    <property type="evidence" value="ECO:0007669"/>
    <property type="project" value="InterPro"/>
</dbReference>
<keyword evidence="11" id="KW-0472">Membrane</keyword>
<proteinExistence type="predicted"/>
<accession>A0A0D1EBI4</accession>
<dbReference type="PANTHER" id="PTHR46025:SF3">
    <property type="entry name" value="XYLOSYLTRANSFERASE OXT"/>
    <property type="match status" value="1"/>
</dbReference>
<gene>
    <name evidence="16" type="ORF">jaqu_34310</name>
</gene>
<keyword evidence="17" id="KW-1185">Reference proteome</keyword>
<protein>
    <recommendedName>
        <fullName evidence="14">Peptide O-xylosyltransferase</fullName>
    </recommendedName>
</protein>
<keyword evidence="12" id="KW-1015">Disulfide bond</keyword>
<name>A0A0D1EBI4_9RHOB</name>
<evidence type="ECO:0000256" key="3">
    <source>
        <dbReference type="ARBA" id="ARBA00022676"/>
    </source>
</evidence>
<evidence type="ECO:0000256" key="4">
    <source>
        <dbReference type="ARBA" id="ARBA00022679"/>
    </source>
</evidence>
<comment type="caution">
    <text evidence="16">The sequence shown here is derived from an EMBL/GenBank/DDBJ whole genome shotgun (WGS) entry which is preliminary data.</text>
</comment>
<dbReference type="STRING" id="935700.jaqu_34310"/>
<dbReference type="PATRIC" id="fig|935700.4.peg.3541"/>
<keyword evidence="3" id="KW-0328">Glycosyltransferase</keyword>